<organism evidence="1 2">
    <name type="scientific">Acaryochloris marina (strain MBIC 11017)</name>
    <dbReference type="NCBI Taxonomy" id="329726"/>
    <lineage>
        <taxon>Bacteria</taxon>
        <taxon>Bacillati</taxon>
        <taxon>Cyanobacteriota</taxon>
        <taxon>Cyanophyceae</taxon>
        <taxon>Acaryochloridales</taxon>
        <taxon>Acaryochloridaceae</taxon>
        <taxon>Acaryochloris</taxon>
    </lineage>
</organism>
<dbReference type="OrthoDB" id="9768066at2"/>
<proteinExistence type="predicted"/>
<dbReference type="AlphaFoldDB" id="B0C9I3"/>
<dbReference type="InterPro" id="IPR050458">
    <property type="entry name" value="LolB"/>
</dbReference>
<dbReference type="eggNOG" id="COG1916">
    <property type="taxonomic scope" value="Bacteria"/>
</dbReference>
<dbReference type="EMBL" id="CP000828">
    <property type="protein sequence ID" value="ABW28996.1"/>
    <property type="molecule type" value="Genomic_DNA"/>
</dbReference>
<protein>
    <recommendedName>
        <fullName evidence="3">4-aminobutyrate aminotransferase</fullName>
    </recommendedName>
</protein>
<dbReference type="PANTHER" id="PTHR30634:SF14">
    <property type="match status" value="1"/>
</dbReference>
<accession>B0C9I3</accession>
<dbReference type="RefSeq" id="WP_012164352.1">
    <property type="nucleotide sequence ID" value="NC_009925.1"/>
</dbReference>
<reference evidence="1 2" key="1">
    <citation type="journal article" date="2008" name="Proc. Natl. Acad. Sci. U.S.A.">
        <title>Niche adaptation and genome expansion in the chlorophyll d-producing cyanobacterium Acaryochloris marina.</title>
        <authorList>
            <person name="Swingley W.D."/>
            <person name="Chen M."/>
            <person name="Cheung P.C."/>
            <person name="Conrad A.L."/>
            <person name="Dejesa L.C."/>
            <person name="Hao J."/>
            <person name="Honchak B.M."/>
            <person name="Karbach L.E."/>
            <person name="Kurdoglu A."/>
            <person name="Lahiri S."/>
            <person name="Mastrian S.D."/>
            <person name="Miyashita H."/>
            <person name="Page L."/>
            <person name="Ramakrishna P."/>
            <person name="Satoh S."/>
            <person name="Sattley W.M."/>
            <person name="Shimada Y."/>
            <person name="Taylor H.L."/>
            <person name="Tomo T."/>
            <person name="Tsuchiya T."/>
            <person name="Wang Z.T."/>
            <person name="Raymond J."/>
            <person name="Mimuro M."/>
            <person name="Blankenship R.E."/>
            <person name="Touchman J.W."/>
        </authorList>
    </citation>
    <scope>NUCLEOTIDE SEQUENCE [LARGE SCALE GENOMIC DNA]</scope>
    <source>
        <strain evidence="2">MBIC 11017</strain>
    </source>
</reference>
<dbReference type="Pfam" id="PF18934">
    <property type="entry name" value="DUF5682"/>
    <property type="match status" value="1"/>
</dbReference>
<dbReference type="STRING" id="329726.AM1_4013"/>
<name>B0C9I3_ACAM1</name>
<gene>
    <name evidence="1" type="ordered locus">AM1_4013</name>
</gene>
<dbReference type="KEGG" id="amr:AM1_4013"/>
<keyword evidence="2" id="KW-1185">Reference proteome</keyword>
<sequence>MSTLHLFGIRHHGPGSARSLRQSLENLEPDLILVEGPPDAAGVIEQVVSPDMSPPVAILIYAPEQPQQAVYYPFAVFSPEWQALDYGFQHQVPVQWMDLPQTHQLALRQQLDQQYEPPEVEGDAGNVSPESSLPEIRQDPLFWLAQAAGFNDSERWWERMVEQRSETTDLFPAIVEAMSALRLEMEKDHPLDLNNNRDYREALREAYMRQTIRKAKKAGYEKIAIVCGAWHTPALVEPFPPAKQDAALLKGLPKLKVTSTWIPWTYERLADRSGYGAGIASPGWYHHLWTALDQPTVRWLTHVARLLRQADVDASSASVIEAVRLANSLAALRDCPTPGLSELNEAAKTVLCFGEELPLQLIHERLIISDRMGQVPDDTPMVPLQVDLQRWQKKLRLKPSVTPKELSLDLRKPNDLLRSQLLHRLNLLGIPWGRPTFSRGKGTFKEAWILEWQPEFEIALIEAGQWGNTIEAATTAYTCDLANNAANLPILTELLDQVLLADLPDAITQLMARLQAEAAVASDVVHLMSALPPLAQILRYRDVRQTDTEVVAHVVDGLVTRICIGLPGACASLDDDAAAMMDKQIMATHSAINLLQNQDHQQMWWMVLKQLVNRESLHGLLSGRSCRLLLDGGQFEPSRAAQQLSLALSLATDPTQAAAWIEGFLKGSGLLLLHDQEIWQVLDQWVCELAPDTFVTLLPLLRRTFSTFPVAERRQMGERVTQGVVETGLQGWDSEVLDCDLAETVLPLVAKLLGFSL</sequence>
<dbReference type="Proteomes" id="UP000000268">
    <property type="component" value="Chromosome"/>
</dbReference>
<dbReference type="HOGENOM" id="CLU_009152_1_0_3"/>
<dbReference type="InterPro" id="IPR043737">
    <property type="entry name" value="DUF5682"/>
</dbReference>
<dbReference type="PANTHER" id="PTHR30634">
    <property type="entry name" value="OUTER MEMBRANE LOLAB LIPOPROTEIN INSERTION APPARATUS"/>
    <property type="match status" value="1"/>
</dbReference>
<evidence type="ECO:0000313" key="2">
    <source>
        <dbReference type="Proteomes" id="UP000000268"/>
    </source>
</evidence>
<evidence type="ECO:0008006" key="3">
    <source>
        <dbReference type="Google" id="ProtNLM"/>
    </source>
</evidence>
<evidence type="ECO:0000313" key="1">
    <source>
        <dbReference type="EMBL" id="ABW28996.1"/>
    </source>
</evidence>